<gene>
    <name evidence="4" type="ORF">RGD00_05315</name>
</gene>
<accession>A0ABU1F561</accession>
<dbReference type="RefSeq" id="WP_310456255.1">
    <property type="nucleotide sequence ID" value="NZ_JAVKPH010000004.1"/>
</dbReference>
<dbReference type="InterPro" id="IPR050452">
    <property type="entry name" value="Metacaspase"/>
</dbReference>
<dbReference type="EMBL" id="JAVKPH010000004">
    <property type="protein sequence ID" value="MDR5652010.1"/>
    <property type="molecule type" value="Genomic_DNA"/>
</dbReference>
<evidence type="ECO:0000259" key="3">
    <source>
        <dbReference type="Pfam" id="PF00656"/>
    </source>
</evidence>
<dbReference type="Pfam" id="PF00656">
    <property type="entry name" value="Peptidase_C14"/>
    <property type="match status" value="1"/>
</dbReference>
<dbReference type="PANTHER" id="PTHR48104">
    <property type="entry name" value="METACASPASE-4"/>
    <property type="match status" value="1"/>
</dbReference>
<evidence type="ECO:0000313" key="4">
    <source>
        <dbReference type="EMBL" id="MDR5652010.1"/>
    </source>
</evidence>
<dbReference type="InterPro" id="IPR011600">
    <property type="entry name" value="Pept_C14_caspase"/>
</dbReference>
<keyword evidence="5" id="KW-1185">Reference proteome</keyword>
<feature type="domain" description="Peptidase C14 caspase" evidence="3">
    <location>
        <begin position="24"/>
        <end position="285"/>
    </location>
</feature>
<dbReference type="Gene3D" id="3.40.50.1460">
    <property type="match status" value="1"/>
</dbReference>
<name>A0ABU1F561_9RHOB</name>
<evidence type="ECO:0000256" key="2">
    <source>
        <dbReference type="SAM" id="SignalP"/>
    </source>
</evidence>
<reference evidence="4 5" key="1">
    <citation type="submission" date="2023-09" db="EMBL/GenBank/DDBJ databases">
        <title>Xinfangfangia sedmenti sp. nov., isolated the sedment.</title>
        <authorList>
            <person name="Xu L."/>
        </authorList>
    </citation>
    <scope>NUCLEOTIDE SEQUENCE [LARGE SCALE GENOMIC DNA]</scope>
    <source>
        <strain evidence="4 5">LG-4</strain>
    </source>
</reference>
<dbReference type="InterPro" id="IPR029030">
    <property type="entry name" value="Caspase-like_dom_sf"/>
</dbReference>
<sequence>MIHRLAAALMLTCLAAPLHAETLRALLVGVGVYANLPGADLKGPENDVRLMAEVLMARGADPAAITVLTTDPTGLPAGVATGAPTRDAILAALDALAVASGPGDLAFFHFSGHGSQAPDRDGDEMGGYDEILLPMDAAGWKGAIGAVENAIVDDELQPRLQAVLDRGARLVGVIDACHSATGFRALGGAGAARVLRPAQLGIPDDAPVAAATAPRPPVTGEFVFLYAAQSDQRAFEYPLAEGQGWYGAFTRQLAAVLLAAPQATWGQVLAEVRDTMQRGSAVQTPDGEGPMLDAPVFGTPVFGASAGARRIGFAGGRLQAGLLWGLTEGTEVALYPSATAGEPVARARLARLTATTAALVAEPGQTLPQAGQAEVTAPAPPPPLRLRPMEPDGAGDWPDLLAAAVEAGLADWALAEADLVPVALPGGGLAFAGSDGVLDAAGPGASPRVDPGPGAADRLAVLLADAGHALRLRAALGSAQGAARGFAIGGPPLALAVDRRPGAPGPQGCGPATGAPAPVDPAKGVAACDELWLTLSNRSGKAQDVTLFYLDRDWRLTVLWPQGGLSNRIARGESARVGLRVESPDGRAAAEEILAVAVAAGDMAPRTDLSHLAEPGASRALGSADGLAAALDRLMDPAASRTLAAPKLTPFTVLRQPVRLLAPARP</sequence>
<protein>
    <submittedName>
        <fullName evidence="4">Caspase family protein</fullName>
    </submittedName>
</protein>
<feature type="signal peptide" evidence="2">
    <location>
        <begin position="1"/>
        <end position="20"/>
    </location>
</feature>
<proteinExistence type="predicted"/>
<feature type="chain" id="PRO_5045095496" evidence="2">
    <location>
        <begin position="21"/>
        <end position="666"/>
    </location>
</feature>
<comment type="caution">
    <text evidence="4">The sequence shown here is derived from an EMBL/GenBank/DDBJ whole genome shotgun (WGS) entry which is preliminary data.</text>
</comment>
<dbReference type="Proteomes" id="UP001247754">
    <property type="component" value="Unassembled WGS sequence"/>
</dbReference>
<feature type="region of interest" description="Disordered" evidence="1">
    <location>
        <begin position="365"/>
        <end position="397"/>
    </location>
</feature>
<dbReference type="SUPFAM" id="SSF52129">
    <property type="entry name" value="Caspase-like"/>
    <property type="match status" value="1"/>
</dbReference>
<evidence type="ECO:0000256" key="1">
    <source>
        <dbReference type="SAM" id="MobiDB-lite"/>
    </source>
</evidence>
<evidence type="ECO:0000313" key="5">
    <source>
        <dbReference type="Proteomes" id="UP001247754"/>
    </source>
</evidence>
<organism evidence="4 5">
    <name type="scientific">Ruixingdingia sedimenti</name>
    <dbReference type="NCBI Taxonomy" id="3073604"/>
    <lineage>
        <taxon>Bacteria</taxon>
        <taxon>Pseudomonadati</taxon>
        <taxon>Pseudomonadota</taxon>
        <taxon>Alphaproteobacteria</taxon>
        <taxon>Rhodobacterales</taxon>
        <taxon>Paracoccaceae</taxon>
        <taxon>Ruixingdingia</taxon>
    </lineage>
</organism>
<dbReference type="PANTHER" id="PTHR48104:SF30">
    <property type="entry name" value="METACASPASE-1"/>
    <property type="match status" value="1"/>
</dbReference>
<keyword evidence="2" id="KW-0732">Signal</keyword>